<proteinExistence type="predicted"/>
<reference evidence="2 4" key="2">
    <citation type="submission" date="2017-03" db="EMBL/GenBank/DDBJ databases">
        <title>wgs assembly of Dolosigranulum pigrum KPL CDC strains.</title>
        <authorList>
            <person name="Brugger S.D."/>
            <person name="Pettigrew M."/>
            <person name="Kong Y."/>
            <person name="Lemon K.P."/>
        </authorList>
    </citation>
    <scope>NUCLEOTIDE SEQUENCE [LARGE SCALE GENOMIC DNA]</scope>
    <source>
        <strain evidence="2 4">KPL1931_CDC4294-98</strain>
    </source>
</reference>
<dbReference type="GO" id="GO:0016787">
    <property type="term" value="F:hydrolase activity"/>
    <property type="evidence" value="ECO:0007669"/>
    <property type="project" value="UniProtKB-KW"/>
</dbReference>
<dbReference type="Proteomes" id="UP000190409">
    <property type="component" value="Unassembled WGS sequence"/>
</dbReference>
<name>A0A1S8KN81_9LACT</name>
<dbReference type="RefSeq" id="WP_077862516.1">
    <property type="nucleotide sequence ID" value="NZ_CALFGV010000021.1"/>
</dbReference>
<sequence>MTDSANQSNQKKSKKFVPEVTTTLRRDYVKVPNVIKDSSGILINGKRIKSLLFTTDIAIVLNNNADAVLAVYPFTPHPAIIEAITATSNIPVLAGVGGGMTQGKRSGNMALFAEAHGCQAVVLNSPTPIETISYVNEIIDIPIIKTVVSEYTDIQENIDAGVDIVSVSGAAKTAQIVRAIRQKYPELPIIATGGPTEADIRETIAAGANAITYTPPSNGELFSKKMKKYRKIEKDDYMSQEAETTE</sequence>
<reference evidence="1 3" key="1">
    <citation type="submission" date="2017-01" db="EMBL/GenBank/DDBJ databases">
        <title>Complete Genome Sequence of Dolosigranulum pigrum isolated from a Patient with interstitial lung disease.</title>
        <authorList>
            <person name="Mukhopadhyay R."/>
            <person name="Joaquin J."/>
            <person name="Hogue R."/>
            <person name="Fitzgerald S."/>
            <person name="Jospin G."/>
            <person name="Eisen J.A."/>
            <person name="Chaturvedi V."/>
        </authorList>
    </citation>
    <scope>NUCLEOTIDE SEQUENCE [LARGE SCALE GENOMIC DNA]</scope>
    <source>
        <strain evidence="1 3">15S00348</strain>
    </source>
</reference>
<dbReference type="EMBL" id="NAQV01000037">
    <property type="protein sequence ID" value="RAN61823.1"/>
    <property type="molecule type" value="Genomic_DNA"/>
</dbReference>
<accession>A0A1S8KN81</accession>
<dbReference type="AlphaFoldDB" id="A0A1S8KN81"/>
<dbReference type="SUPFAM" id="SSF51412">
    <property type="entry name" value="Inosine monophosphate dehydrogenase (IMPDH)"/>
    <property type="match status" value="1"/>
</dbReference>
<dbReference type="InterPro" id="IPR013785">
    <property type="entry name" value="Aldolase_TIM"/>
</dbReference>
<dbReference type="EMBL" id="MUYF01000003">
    <property type="protein sequence ID" value="OOL81011.1"/>
    <property type="molecule type" value="Genomic_DNA"/>
</dbReference>
<evidence type="ECO:0000313" key="1">
    <source>
        <dbReference type="EMBL" id="OOL81011.1"/>
    </source>
</evidence>
<protein>
    <submittedName>
        <fullName evidence="1">Hydrolase</fullName>
    </submittedName>
</protein>
<dbReference type="OrthoDB" id="1092608at2"/>
<dbReference type="Gene3D" id="3.20.20.70">
    <property type="entry name" value="Aldolase class I"/>
    <property type="match status" value="1"/>
</dbReference>
<comment type="caution">
    <text evidence="1">The sequence shown here is derived from an EMBL/GenBank/DDBJ whole genome shotgun (WGS) entry which is preliminary data.</text>
</comment>
<dbReference type="Proteomes" id="UP000249099">
    <property type="component" value="Unassembled WGS sequence"/>
</dbReference>
<evidence type="ECO:0000313" key="4">
    <source>
        <dbReference type="Proteomes" id="UP000249099"/>
    </source>
</evidence>
<evidence type="ECO:0000313" key="2">
    <source>
        <dbReference type="EMBL" id="RAN61823.1"/>
    </source>
</evidence>
<evidence type="ECO:0000313" key="3">
    <source>
        <dbReference type="Proteomes" id="UP000190409"/>
    </source>
</evidence>
<gene>
    <name evidence="2" type="ORF">B8A44_08860</name>
    <name evidence="1" type="ORF">BWX42_03910</name>
</gene>
<organism evidence="1 3">
    <name type="scientific">Dolosigranulum pigrum</name>
    <dbReference type="NCBI Taxonomy" id="29394"/>
    <lineage>
        <taxon>Bacteria</taxon>
        <taxon>Bacillati</taxon>
        <taxon>Bacillota</taxon>
        <taxon>Bacilli</taxon>
        <taxon>Lactobacillales</taxon>
        <taxon>Carnobacteriaceae</taxon>
        <taxon>Dolosigranulum</taxon>
    </lineage>
</organism>
<keyword evidence="1" id="KW-0378">Hydrolase</keyword>